<dbReference type="GO" id="GO:0016020">
    <property type="term" value="C:membrane"/>
    <property type="evidence" value="ECO:0007669"/>
    <property type="project" value="UniProtKB-SubCell"/>
</dbReference>
<keyword evidence="5 6" id="KW-0472">Membrane</keyword>
<evidence type="ECO:0000313" key="8">
    <source>
        <dbReference type="WBParaSite" id="scaffold1723_cov190.g3513"/>
    </source>
</evidence>
<evidence type="ECO:0000256" key="2">
    <source>
        <dbReference type="ARBA" id="ARBA00008573"/>
    </source>
</evidence>
<name>A0A915LSE1_MELJA</name>
<organism evidence="7 8">
    <name type="scientific">Meloidogyne javanica</name>
    <name type="common">Root-knot nematode worm</name>
    <dbReference type="NCBI Taxonomy" id="6303"/>
    <lineage>
        <taxon>Eukaryota</taxon>
        <taxon>Metazoa</taxon>
        <taxon>Ecdysozoa</taxon>
        <taxon>Nematoda</taxon>
        <taxon>Chromadorea</taxon>
        <taxon>Rhabditida</taxon>
        <taxon>Tylenchina</taxon>
        <taxon>Tylenchomorpha</taxon>
        <taxon>Tylenchoidea</taxon>
        <taxon>Meloidogynidae</taxon>
        <taxon>Meloidogyninae</taxon>
        <taxon>Meloidogyne</taxon>
        <taxon>Meloidogyne incognita group</taxon>
    </lineage>
</organism>
<dbReference type="PANTHER" id="PTHR12300">
    <property type="entry name" value="HVA22-LIKE PROTEINS"/>
    <property type="match status" value="1"/>
</dbReference>
<dbReference type="Pfam" id="PF03134">
    <property type="entry name" value="TB2_DP1_HVA22"/>
    <property type="match status" value="1"/>
</dbReference>
<keyword evidence="4 6" id="KW-1133">Transmembrane helix</keyword>
<evidence type="ECO:0000313" key="7">
    <source>
        <dbReference type="Proteomes" id="UP000887561"/>
    </source>
</evidence>
<comment type="subcellular location">
    <subcellularLocation>
        <location evidence="1 6">Membrane</location>
        <topology evidence="1 6">Multi-pass membrane protein</topology>
    </subcellularLocation>
</comment>
<sequence length="147" mass="17082">MPSLPPMMQKIIADLDKKLHEPGALTNMLDTIEKKTNVKRLHVFAGFVLIYSLYLLFGHWAQLACNITGFLYPAYVSIKAIESHTKEDDTQWLTYWCVFLLWLYMPSTLGALLIYDRLIRPFHLQYQSQIEEKLNSGSQFLFFFGLG</sequence>
<dbReference type="Proteomes" id="UP000887561">
    <property type="component" value="Unplaced"/>
</dbReference>
<dbReference type="WBParaSite" id="scaffold1723_cov190.g3513">
    <property type="protein sequence ID" value="scaffold1723_cov190.g3513"/>
    <property type="gene ID" value="scaffold1723_cov190.g3513"/>
</dbReference>
<dbReference type="InterPro" id="IPR004345">
    <property type="entry name" value="TB2_DP1_HVA22"/>
</dbReference>
<evidence type="ECO:0000256" key="4">
    <source>
        <dbReference type="ARBA" id="ARBA00022989"/>
    </source>
</evidence>
<protein>
    <recommendedName>
        <fullName evidence="6">Receptor expression-enhancing protein</fullName>
    </recommendedName>
</protein>
<comment type="similarity">
    <text evidence="2 6">Belongs to the DP1 family.</text>
</comment>
<evidence type="ECO:0000256" key="6">
    <source>
        <dbReference type="RuleBase" id="RU362006"/>
    </source>
</evidence>
<evidence type="ECO:0000256" key="3">
    <source>
        <dbReference type="ARBA" id="ARBA00022692"/>
    </source>
</evidence>
<feature type="transmembrane region" description="Helical" evidence="6">
    <location>
        <begin position="93"/>
        <end position="115"/>
    </location>
</feature>
<feature type="transmembrane region" description="Helical" evidence="6">
    <location>
        <begin position="41"/>
        <end position="61"/>
    </location>
</feature>
<keyword evidence="3 6" id="KW-0812">Transmembrane</keyword>
<keyword evidence="7" id="KW-1185">Reference proteome</keyword>
<accession>A0A915LSE1</accession>
<evidence type="ECO:0000256" key="1">
    <source>
        <dbReference type="ARBA" id="ARBA00004141"/>
    </source>
</evidence>
<proteinExistence type="inferred from homology"/>
<evidence type="ECO:0000256" key="5">
    <source>
        <dbReference type="ARBA" id="ARBA00023136"/>
    </source>
</evidence>
<dbReference type="AlphaFoldDB" id="A0A915LSE1"/>
<dbReference type="PANTHER" id="PTHR12300:SF161">
    <property type="entry name" value="RECEPTOR EXPRESSION-ENHANCING PROTEIN"/>
    <property type="match status" value="1"/>
</dbReference>
<reference evidence="8" key="1">
    <citation type="submission" date="2022-11" db="UniProtKB">
        <authorList>
            <consortium name="WormBaseParasite"/>
        </authorList>
    </citation>
    <scope>IDENTIFICATION</scope>
</reference>